<proteinExistence type="predicted"/>
<sequence length="407" mass="49512">MKRLLFFPILIRKIYYNYNQTKQRIIILNLNKHILTKILELYSSAYRNKCRTFLRDLQEYIYFRNIKLMYSSKILEKLSQLTIIWHKNLIHQIIFNILKYYESCSSIIFTLLTKHFNQIIPTYYNKSLPLFVLTNYDQKIITLNSIENNNNPLSFMTKSLYLFQKIIPFSYTKKKFSHLLFFINPLDALKYKNFLQKRYDIKSITSFKIIPIQFKHYLLIKQKYSTNITIKLVPDLKEISYLLFSLPKNYLFFFDCIQKKNIIRFKGQPVYFISPFNNLLKINYYLKFKHFPVFTNFSSLQKFLEKVSSQQLISPIHKNKISIFIQNLENLLTTTLTYNIFKLIIIPSKPAWSYYKIYHNFNHLKYLSQKSFLGIFTKSFFILKKNIWACLEFHYQSQFYKLYRFKK</sequence>
<dbReference type="AlphaFoldDB" id="A0A6M3WW66"/>
<organism evidence="1">
    <name type="scientific">Pterocladiophila hemisphaerica</name>
    <dbReference type="NCBI Taxonomy" id="2712948"/>
    <lineage>
        <taxon>Eukaryota</taxon>
        <taxon>Rhodophyta</taxon>
        <taxon>Florideophyceae</taxon>
        <taxon>Rhodymeniophycidae</taxon>
        <taxon>Gracilariales</taxon>
        <taxon>Pterocladiophilaceae</taxon>
        <taxon>Pterocladiophila</taxon>
    </lineage>
</organism>
<dbReference type="EMBL" id="MT117918">
    <property type="protein sequence ID" value="QJH88396.1"/>
    <property type="molecule type" value="Genomic_DNA"/>
</dbReference>
<geneLocation type="chloroplast" evidence="1"/>
<accession>A0A6M3WW66</accession>
<gene>
    <name evidence="1" type="primary">orf407</name>
</gene>
<reference evidence="1" key="1">
    <citation type="journal article" date="2020" name="J. Phycol.">
        <title>The Organelle Genomes in the Photosynthetic Red Algal Parasite Pterocladiophila hemisphaerica (Florideophyceae, Rhodophyta) Have Elevated Substitution Rates and Extreme Gene Loss in the Plastid Genome.</title>
        <authorList>
            <person name="Preuss M."/>
            <person name="Verbruggen H."/>
            <person name="Zuccarello G.C."/>
        </authorList>
    </citation>
    <scope>NUCLEOTIDE SEQUENCE</scope>
</reference>
<protein>
    <submittedName>
        <fullName evidence="1">Uncharacterized protein</fullName>
    </submittedName>
</protein>
<keyword evidence="1" id="KW-0150">Chloroplast</keyword>
<name>A0A6M3WW66_9FLOR</name>
<evidence type="ECO:0000313" key="1">
    <source>
        <dbReference type="EMBL" id="QJH88396.1"/>
    </source>
</evidence>
<keyword evidence="1" id="KW-0934">Plastid</keyword>